<dbReference type="SUPFAM" id="SSF53649">
    <property type="entry name" value="Alkaline phosphatase-like"/>
    <property type="match status" value="1"/>
</dbReference>
<protein>
    <recommendedName>
        <fullName evidence="3">Sulfatase N-terminal domain-containing protein</fullName>
    </recommendedName>
</protein>
<dbReference type="Proteomes" id="UP000218267">
    <property type="component" value="Chromosome"/>
</dbReference>
<evidence type="ECO:0008006" key="3">
    <source>
        <dbReference type="Google" id="ProtNLM"/>
    </source>
</evidence>
<evidence type="ECO:0000313" key="1">
    <source>
        <dbReference type="EMBL" id="BAX78825.1"/>
    </source>
</evidence>
<proteinExistence type="predicted"/>
<dbReference type="EMBL" id="AP018042">
    <property type="protein sequence ID" value="BAX78825.1"/>
    <property type="molecule type" value="Genomic_DNA"/>
</dbReference>
<accession>A0A1Y1CES4</accession>
<keyword evidence="2" id="KW-1185">Reference proteome</keyword>
<dbReference type="KEGG" id="mbas:ALGA_0431"/>
<dbReference type="InterPro" id="IPR017850">
    <property type="entry name" value="Alkaline_phosphatase_core_sf"/>
</dbReference>
<dbReference type="Gene3D" id="3.40.720.10">
    <property type="entry name" value="Alkaline Phosphatase, subunit A"/>
    <property type="match status" value="1"/>
</dbReference>
<evidence type="ECO:0000313" key="2">
    <source>
        <dbReference type="Proteomes" id="UP000218267"/>
    </source>
</evidence>
<dbReference type="AlphaFoldDB" id="A0A1Y1CES4"/>
<organism evidence="1 2">
    <name type="scientific">Labilibaculum antarcticum</name>
    <dbReference type="NCBI Taxonomy" id="1717717"/>
    <lineage>
        <taxon>Bacteria</taxon>
        <taxon>Pseudomonadati</taxon>
        <taxon>Bacteroidota</taxon>
        <taxon>Bacteroidia</taxon>
        <taxon>Marinilabiliales</taxon>
        <taxon>Marinifilaceae</taxon>
        <taxon>Labilibaculum</taxon>
    </lineage>
</organism>
<reference evidence="2" key="2">
    <citation type="journal article" date="2020" name="Antonie Van Leeuwenhoek">
        <title>Labilibaculum antarcticum sp. nov., a novel facultative anaerobic, psychrotorelant bacterium isolated from marine sediment of Antarctica.</title>
        <authorList>
            <person name="Watanabe M."/>
            <person name="Kojima H."/>
            <person name="Fukui M."/>
        </authorList>
    </citation>
    <scope>NUCLEOTIDE SEQUENCE [LARGE SCALE GENOMIC DNA]</scope>
    <source>
        <strain evidence="2">SPP2</strain>
    </source>
</reference>
<sequence>MIELVISFKYLKLYDNIIIVFTSDNGLAIGSHWVLGKQFFLYDICPTFADLCQLRKPKNIDGENFYFFIKRGK</sequence>
<reference evidence="1 2" key="1">
    <citation type="journal article" date="2018" name="Mar. Genomics">
        <title>Complete genome sequence of Marinifilaceae bacterium strain SPP2, isolated from the Antarctic marine sediment.</title>
        <authorList>
            <person name="Watanabe M."/>
            <person name="Kojima H."/>
            <person name="Fukui M."/>
        </authorList>
    </citation>
    <scope>NUCLEOTIDE SEQUENCE [LARGE SCALE GENOMIC DNA]</scope>
    <source>
        <strain evidence="1 2">SPP2</strain>
    </source>
</reference>
<gene>
    <name evidence="1" type="ORF">ALGA_0431</name>
</gene>
<name>A0A1Y1CES4_9BACT</name>